<comment type="caution">
    <text evidence="3">The sequence shown here is derived from an EMBL/GenBank/DDBJ whole genome shotgun (WGS) entry which is preliminary data.</text>
</comment>
<dbReference type="SUPFAM" id="SSF48452">
    <property type="entry name" value="TPR-like"/>
    <property type="match status" value="2"/>
</dbReference>
<dbReference type="Pfam" id="PF13432">
    <property type="entry name" value="TPR_16"/>
    <property type="match status" value="2"/>
</dbReference>
<accession>A0ABS5BM85</accession>
<dbReference type="RefSeq" id="WP_210652935.1">
    <property type="nucleotide sequence ID" value="NZ_JAGKQQ010000001.1"/>
</dbReference>
<keyword evidence="1" id="KW-0677">Repeat</keyword>
<evidence type="ECO:0000256" key="2">
    <source>
        <dbReference type="ARBA" id="ARBA00022803"/>
    </source>
</evidence>
<dbReference type="PANTHER" id="PTHR45586">
    <property type="entry name" value="TPR REPEAT-CONTAINING PROTEIN PA4667"/>
    <property type="match status" value="1"/>
</dbReference>
<dbReference type="Proteomes" id="UP000676565">
    <property type="component" value="Unassembled WGS sequence"/>
</dbReference>
<reference evidence="3 4" key="1">
    <citation type="submission" date="2021-04" db="EMBL/GenBank/DDBJ databases">
        <authorList>
            <person name="Ivanova A."/>
        </authorList>
    </citation>
    <scope>NUCLEOTIDE SEQUENCE [LARGE SCALE GENOMIC DNA]</scope>
    <source>
        <strain evidence="3 4">G18</strain>
    </source>
</reference>
<keyword evidence="4" id="KW-1185">Reference proteome</keyword>
<dbReference type="InterPro" id="IPR011990">
    <property type="entry name" value="TPR-like_helical_dom_sf"/>
</dbReference>
<dbReference type="Pfam" id="PF13181">
    <property type="entry name" value="TPR_8"/>
    <property type="match status" value="1"/>
</dbReference>
<dbReference type="Gene3D" id="1.25.40.10">
    <property type="entry name" value="Tetratricopeptide repeat domain"/>
    <property type="match status" value="2"/>
</dbReference>
<proteinExistence type="predicted"/>
<evidence type="ECO:0000313" key="3">
    <source>
        <dbReference type="EMBL" id="MBP3954824.1"/>
    </source>
</evidence>
<protein>
    <submittedName>
        <fullName evidence="3">Tetratricopeptide repeat protein</fullName>
    </submittedName>
</protein>
<dbReference type="SMART" id="SM00028">
    <property type="entry name" value="TPR"/>
    <property type="match status" value="6"/>
</dbReference>
<dbReference type="InterPro" id="IPR019734">
    <property type="entry name" value="TPR_rpt"/>
</dbReference>
<gene>
    <name evidence="3" type="ORF">J8F10_05950</name>
</gene>
<dbReference type="InterPro" id="IPR051012">
    <property type="entry name" value="CellSynth/LPSAsmb/PSIAsmb"/>
</dbReference>
<dbReference type="PANTHER" id="PTHR45586:SF1">
    <property type="entry name" value="LIPOPOLYSACCHARIDE ASSEMBLY PROTEIN B"/>
    <property type="match status" value="1"/>
</dbReference>
<evidence type="ECO:0000256" key="1">
    <source>
        <dbReference type="ARBA" id="ARBA00022737"/>
    </source>
</evidence>
<dbReference type="EMBL" id="JAGKQQ010000001">
    <property type="protein sequence ID" value="MBP3954824.1"/>
    <property type="molecule type" value="Genomic_DNA"/>
</dbReference>
<organism evidence="3 4">
    <name type="scientific">Gemmata palustris</name>
    <dbReference type="NCBI Taxonomy" id="2822762"/>
    <lineage>
        <taxon>Bacteria</taxon>
        <taxon>Pseudomonadati</taxon>
        <taxon>Planctomycetota</taxon>
        <taxon>Planctomycetia</taxon>
        <taxon>Gemmatales</taxon>
        <taxon>Gemmataceae</taxon>
        <taxon>Gemmata</taxon>
    </lineage>
</organism>
<keyword evidence="2" id="KW-0802">TPR repeat</keyword>
<sequence length="449" mass="50421">MFRLAGRVLRLPGRAWKVIRRRPRLTVLFAVVLVTGAGFGLWRYALGEWRAAQAALKNDRPQEAQEYLAFCLRVWPQSLEVHLFAARAARLTGDLNAAEARLNRCIELQGGATEGVQLEFLLLRVQAGEVDELAPVLFDLVQKGHPESPIILETVAHAYILRLRYKPAFACLSLWIEKYPDGAKPYQWRGWALERLSNEKGAKADYHRALELNPDLMPVRLRVAEMFLEDKQAPEALPHLELLCRQAPNNAFVQARMGMCWFLQGRNDEARRLMEAAVPHLPFDPALLVSLANLDLQENKPADAEHRLRAVLKVDPSDTETLFVLASALHLQGRSAEAAVVLDDYKKKRVLVDRINELLKDKADSPTATAGDYAEIGQLFLQIGREKFGTYWLERALERDATNQVVHHALAVHYERKGDASAAAPHRRHLRTAVPVLPPSGSNPEGKGP</sequence>
<name>A0ABS5BM85_9BACT</name>
<dbReference type="Pfam" id="PF14559">
    <property type="entry name" value="TPR_19"/>
    <property type="match status" value="1"/>
</dbReference>
<evidence type="ECO:0000313" key="4">
    <source>
        <dbReference type="Proteomes" id="UP000676565"/>
    </source>
</evidence>